<accession>A0A6G1D1U2</accession>
<evidence type="ECO:0000259" key="8">
    <source>
        <dbReference type="PROSITE" id="PS50290"/>
    </source>
</evidence>
<keyword evidence="5" id="KW-0418">Kinase</keyword>
<keyword evidence="3" id="KW-0808">Transferase</keyword>
<evidence type="ECO:0000256" key="3">
    <source>
        <dbReference type="ARBA" id="ARBA00022679"/>
    </source>
</evidence>
<gene>
    <name evidence="9" type="ORF">E2562_009660</name>
</gene>
<evidence type="ECO:0000313" key="9">
    <source>
        <dbReference type="EMBL" id="KAF0906287.1"/>
    </source>
</evidence>
<organism evidence="9 10">
    <name type="scientific">Oryza meyeriana var. granulata</name>
    <dbReference type="NCBI Taxonomy" id="110450"/>
    <lineage>
        <taxon>Eukaryota</taxon>
        <taxon>Viridiplantae</taxon>
        <taxon>Streptophyta</taxon>
        <taxon>Embryophyta</taxon>
        <taxon>Tracheophyta</taxon>
        <taxon>Spermatophyta</taxon>
        <taxon>Magnoliopsida</taxon>
        <taxon>Liliopsida</taxon>
        <taxon>Poales</taxon>
        <taxon>Poaceae</taxon>
        <taxon>BOP clade</taxon>
        <taxon>Oryzoideae</taxon>
        <taxon>Oryzeae</taxon>
        <taxon>Oryzinae</taxon>
        <taxon>Oryza</taxon>
        <taxon>Oryza meyeriana</taxon>
    </lineage>
</organism>
<dbReference type="EC" id="2.7.1.67" evidence="2"/>
<proteinExistence type="inferred from homology"/>
<comment type="similarity">
    <text evidence="1">Belongs to the PI3/PI4-kinase family. Type II PI4K subfamily.</text>
</comment>
<feature type="domain" description="PI3K/PI4K catalytic" evidence="8">
    <location>
        <begin position="1"/>
        <end position="167"/>
    </location>
</feature>
<protein>
    <recommendedName>
        <fullName evidence="2">1-phosphatidylinositol 4-kinase</fullName>
        <ecNumber evidence="2">2.7.1.67</ecNumber>
    </recommendedName>
</protein>
<keyword evidence="6" id="KW-0067">ATP-binding</keyword>
<evidence type="ECO:0000256" key="1">
    <source>
        <dbReference type="ARBA" id="ARBA00008941"/>
    </source>
</evidence>
<comment type="caution">
    <text evidence="9">The sequence shown here is derived from an EMBL/GenBank/DDBJ whole genome shotgun (WGS) entry which is preliminary data.</text>
</comment>
<dbReference type="OrthoDB" id="5839at2759"/>
<reference evidence="9 10" key="1">
    <citation type="submission" date="2019-11" db="EMBL/GenBank/DDBJ databases">
        <title>Whole genome sequence of Oryza granulata.</title>
        <authorList>
            <person name="Li W."/>
        </authorList>
    </citation>
    <scope>NUCLEOTIDE SEQUENCE [LARGE SCALE GENOMIC DNA]</scope>
    <source>
        <strain evidence="10">cv. Menghai</strain>
        <tissue evidence="9">Leaf</tissue>
    </source>
</reference>
<dbReference type="Pfam" id="PF00454">
    <property type="entry name" value="PI3_PI4_kinase"/>
    <property type="match status" value="1"/>
</dbReference>
<feature type="region of interest" description="Disordered" evidence="7">
    <location>
        <begin position="170"/>
        <end position="204"/>
    </location>
</feature>
<dbReference type="PANTHER" id="PTHR45800">
    <property type="entry name" value="PHOSPHATIDYLINOSITOL 4-KINASE GAMMA"/>
    <property type="match status" value="1"/>
</dbReference>
<dbReference type="InterPro" id="IPR000403">
    <property type="entry name" value="PI3/4_kinase_cat_dom"/>
</dbReference>
<dbReference type="GO" id="GO:0005524">
    <property type="term" value="F:ATP binding"/>
    <property type="evidence" value="ECO:0007669"/>
    <property type="project" value="UniProtKB-KW"/>
</dbReference>
<evidence type="ECO:0000313" key="10">
    <source>
        <dbReference type="Proteomes" id="UP000479710"/>
    </source>
</evidence>
<evidence type="ECO:0000256" key="5">
    <source>
        <dbReference type="ARBA" id="ARBA00022777"/>
    </source>
</evidence>
<dbReference type="GO" id="GO:0004430">
    <property type="term" value="F:1-phosphatidylinositol 4-kinase activity"/>
    <property type="evidence" value="ECO:0007669"/>
    <property type="project" value="UniProtKB-EC"/>
</dbReference>
<sequence>MKALNAKRRIGILDIRIFNTDRHAGNILVRKLETGAGRFETQIELIPIDHGLCLPESLEDPYFEWIHWPQASIPFSEEELEYIANLDPVKDAEMLRMDLHMIHEASLRVLVLSTTFLKEAAAYGFCLSEIGEMMSRQFTGKNEEPSELEVLCMEAKRWVEERDWLLQEADFEREEDDESTQFDLDSEDDSTASEASFFSNLGPMRGSYRNPLSKLAEGNEDEDEDDNKLFSKDDARICTGPITTGTPSASNLSISLKELSLSGISKCHSGVAKNRATTKTNNYGGTRSEHKCGGWSADEMLPLSSSFVRLSDLSVNEWSAFLEKFQNLLPSMFQDQKQTAARSPWLMQRLGTSCQF</sequence>
<dbReference type="Proteomes" id="UP000479710">
    <property type="component" value="Unassembled WGS sequence"/>
</dbReference>
<feature type="compositionally biased region" description="Acidic residues" evidence="7">
    <location>
        <begin position="170"/>
        <end position="191"/>
    </location>
</feature>
<dbReference type="EMBL" id="SPHZ02000007">
    <property type="protein sequence ID" value="KAF0906287.1"/>
    <property type="molecule type" value="Genomic_DNA"/>
</dbReference>
<evidence type="ECO:0000256" key="7">
    <source>
        <dbReference type="SAM" id="MobiDB-lite"/>
    </source>
</evidence>
<keyword evidence="4" id="KW-0547">Nucleotide-binding</keyword>
<evidence type="ECO:0000256" key="4">
    <source>
        <dbReference type="ARBA" id="ARBA00022741"/>
    </source>
</evidence>
<dbReference type="AlphaFoldDB" id="A0A6G1D1U2"/>
<dbReference type="PANTHER" id="PTHR45800:SF1">
    <property type="entry name" value="1-PHOSPHATIDYLINOSITOL 4-KINASE"/>
    <property type="match status" value="1"/>
</dbReference>
<keyword evidence="10" id="KW-1185">Reference proteome</keyword>
<evidence type="ECO:0000256" key="2">
    <source>
        <dbReference type="ARBA" id="ARBA00012169"/>
    </source>
</evidence>
<dbReference type="PROSITE" id="PS50290">
    <property type="entry name" value="PI3_4_KINASE_3"/>
    <property type="match status" value="1"/>
</dbReference>
<evidence type="ECO:0000256" key="6">
    <source>
        <dbReference type="ARBA" id="ARBA00022840"/>
    </source>
</evidence>
<name>A0A6G1D1U2_9ORYZ</name>
<dbReference type="InterPro" id="IPR044571">
    <property type="entry name" value="P4KG1-8"/>
</dbReference>